<feature type="chain" id="PRO_5005548892" evidence="2">
    <location>
        <begin position="18"/>
        <end position="408"/>
    </location>
</feature>
<evidence type="ECO:0000256" key="2">
    <source>
        <dbReference type="SAM" id="SignalP"/>
    </source>
</evidence>
<feature type="region of interest" description="Disordered" evidence="1">
    <location>
        <begin position="259"/>
        <end position="280"/>
    </location>
</feature>
<name>A0A0L0UP97_9BASI</name>
<accession>A0A0L0UP97</accession>
<feature type="compositionally biased region" description="Low complexity" evidence="1">
    <location>
        <begin position="271"/>
        <end position="280"/>
    </location>
</feature>
<evidence type="ECO:0000313" key="3">
    <source>
        <dbReference type="EMBL" id="KNE88828.1"/>
    </source>
</evidence>
<dbReference type="AlphaFoldDB" id="A0A0L0UP97"/>
<keyword evidence="4" id="KW-1185">Reference proteome</keyword>
<reference evidence="4" key="1">
    <citation type="submission" date="2014-03" db="EMBL/GenBank/DDBJ databases">
        <title>The Genome Sequence of Puccinia striiformis f. sp. tritici PST-78.</title>
        <authorList>
            <consortium name="The Broad Institute Genome Sequencing Platform"/>
            <person name="Cuomo C."/>
            <person name="Hulbert S."/>
            <person name="Chen X."/>
            <person name="Walker B."/>
            <person name="Young S.K."/>
            <person name="Zeng Q."/>
            <person name="Gargeya S."/>
            <person name="Fitzgerald M."/>
            <person name="Haas B."/>
            <person name="Abouelleil A."/>
            <person name="Alvarado L."/>
            <person name="Arachchi H.M."/>
            <person name="Berlin A.M."/>
            <person name="Chapman S.B."/>
            <person name="Goldberg J."/>
            <person name="Griggs A."/>
            <person name="Gujja S."/>
            <person name="Hansen M."/>
            <person name="Howarth C."/>
            <person name="Imamovic A."/>
            <person name="Larimer J."/>
            <person name="McCowan C."/>
            <person name="Montmayeur A."/>
            <person name="Murphy C."/>
            <person name="Neiman D."/>
            <person name="Pearson M."/>
            <person name="Priest M."/>
            <person name="Roberts A."/>
            <person name="Saif S."/>
            <person name="Shea T."/>
            <person name="Sisk P."/>
            <person name="Sykes S."/>
            <person name="Wortman J."/>
            <person name="Nusbaum C."/>
            <person name="Birren B."/>
        </authorList>
    </citation>
    <scope>NUCLEOTIDE SEQUENCE [LARGE SCALE GENOMIC DNA]</scope>
    <source>
        <strain evidence="4">race PST-78</strain>
    </source>
</reference>
<comment type="caution">
    <text evidence="3">The sequence shown here is derived from an EMBL/GenBank/DDBJ whole genome shotgun (WGS) entry which is preliminary data.</text>
</comment>
<protein>
    <submittedName>
        <fullName evidence="3">Uncharacterized protein</fullName>
    </submittedName>
</protein>
<dbReference type="EMBL" id="AJIL01000830">
    <property type="protein sequence ID" value="KNE88828.1"/>
    <property type="molecule type" value="Genomic_DNA"/>
</dbReference>
<sequence>MHLLSGMLCWHAIKVWCLKEIALELKDKKPVQYDIPVNEDHFDEDHYKQLREDERYYATTNDSGINLRSLQDALMEIDQDIQANDDSTELYHDLNPTPNEHMAYHLPKQLQTFGPANFLASWHFEQINGILQKCPTNNKIAELDYTLLKHAGRASNLGVLLESAQLPPLLARIAPLLSQKKKLRSPIGDLNEEHQELLKFDKKFLSNYKTNLKIPPYIYSRAIKLLQTREPSNSRTKYISEYKQRGNFSQHEVPVPTLDKSTRHHKHSGLTYTDSSDKGSSSIKYSLSLNERQSCFGKIQQIFQILLRVHKDQYKLHTFFCVQRLENLSPRDESKNPYKAFCPGLNVHVFYSPPILPEKDKLRACDLITPKNIMYHTATFQHDLKEFGTEHNLIAVKSLSRSRAGMFT</sequence>
<dbReference type="Proteomes" id="UP000054564">
    <property type="component" value="Unassembled WGS sequence"/>
</dbReference>
<evidence type="ECO:0000313" key="4">
    <source>
        <dbReference type="Proteomes" id="UP000054564"/>
    </source>
</evidence>
<keyword evidence="2" id="KW-0732">Signal</keyword>
<evidence type="ECO:0000256" key="1">
    <source>
        <dbReference type="SAM" id="MobiDB-lite"/>
    </source>
</evidence>
<gene>
    <name evidence="3" type="ORF">PSTG_17734</name>
</gene>
<organism evidence="3 4">
    <name type="scientific">Puccinia striiformis f. sp. tritici PST-78</name>
    <dbReference type="NCBI Taxonomy" id="1165861"/>
    <lineage>
        <taxon>Eukaryota</taxon>
        <taxon>Fungi</taxon>
        <taxon>Dikarya</taxon>
        <taxon>Basidiomycota</taxon>
        <taxon>Pucciniomycotina</taxon>
        <taxon>Pucciniomycetes</taxon>
        <taxon>Pucciniales</taxon>
        <taxon>Pucciniaceae</taxon>
        <taxon>Puccinia</taxon>
    </lineage>
</organism>
<dbReference type="STRING" id="1165861.A0A0L0UP97"/>
<feature type="signal peptide" evidence="2">
    <location>
        <begin position="1"/>
        <end position="17"/>
    </location>
</feature>
<proteinExistence type="predicted"/>